<dbReference type="Pfam" id="PF00266">
    <property type="entry name" value="Aminotran_5"/>
    <property type="match status" value="1"/>
</dbReference>
<comment type="function">
    <text evidence="1 11">Catalyzes the reversible conversion of 3-phosphohydroxypyruvate to phosphoserine and of 3-hydroxy-2-oxo-4-phosphonooxybutanoate to phosphohydroxythreonine.</text>
</comment>
<dbReference type="FunFam" id="3.90.1150.10:FF:000006">
    <property type="entry name" value="Phosphoserine aminotransferase"/>
    <property type="match status" value="1"/>
</dbReference>
<dbReference type="NCBIfam" id="TIGR01364">
    <property type="entry name" value="serC_1"/>
    <property type="match status" value="1"/>
</dbReference>
<dbReference type="InterPro" id="IPR015422">
    <property type="entry name" value="PyrdxlP-dep_Trfase_small"/>
</dbReference>
<keyword evidence="4 11" id="KW-0032">Aminotransferase</keyword>
<gene>
    <name evidence="11 13" type="primary">serC</name>
    <name evidence="13" type="ORF">J0M35_05195</name>
</gene>
<dbReference type="InterPro" id="IPR015424">
    <property type="entry name" value="PyrdxlP-dep_Trfase"/>
</dbReference>
<evidence type="ECO:0000256" key="2">
    <source>
        <dbReference type="ARBA" id="ARBA00005099"/>
    </source>
</evidence>
<sequence length="369" mass="40555">MTKQTRPYNFSAGPGVLPEAVLKEAQAEMLDWKGTGMSVMEMSHRSKEFGEIAQSAEKALRQLMEIPDNYKVLFLQGGASGQFAAIPLNLAPMSGSQRAACDYVVTGFWSQKAFEEAGKYSQAALAAQGDGNNIPALDSWKLSPKSCYLHYTDNETIHGVEFDQVPAVDIPLVVDVSSSILSKPIDVSKFALVYAGAQKNFGPAGLTIVIVREDMLGKTSALTPSIFDYSEQAKAESMVNTPPTYSWYIAGLTFKWLLSIGGIKAIQKTNQEKAALLYEAIDGAAHFENRVEEHCRSKMNVPFVFKKEVLEKHPKLEERFLREAKENGLLTLAGHRSVGGMRASIYNAMPVEGVAKLAQFIKDFDRTIN</sequence>
<dbReference type="Gene3D" id="3.40.640.10">
    <property type="entry name" value="Type I PLP-dependent aspartate aminotransferase-like (Major domain)"/>
    <property type="match status" value="1"/>
</dbReference>
<dbReference type="GO" id="GO:0008615">
    <property type="term" value="P:pyridoxine biosynthetic process"/>
    <property type="evidence" value="ECO:0007669"/>
    <property type="project" value="UniProtKB-UniRule"/>
</dbReference>
<comment type="caution">
    <text evidence="11">Lacks conserved residue(s) required for the propagation of feature annotation.</text>
</comment>
<keyword evidence="6 11" id="KW-0808">Transferase</keyword>
<evidence type="ECO:0000256" key="11">
    <source>
        <dbReference type="HAMAP-Rule" id="MF_00160"/>
    </source>
</evidence>
<evidence type="ECO:0000313" key="14">
    <source>
        <dbReference type="Proteomes" id="UP000664277"/>
    </source>
</evidence>
<evidence type="ECO:0000256" key="7">
    <source>
        <dbReference type="ARBA" id="ARBA00022898"/>
    </source>
</evidence>
<dbReference type="EC" id="2.6.1.52" evidence="11"/>
<dbReference type="PANTHER" id="PTHR43247">
    <property type="entry name" value="PHOSPHOSERINE AMINOTRANSFERASE"/>
    <property type="match status" value="1"/>
</dbReference>
<dbReference type="Proteomes" id="UP000664277">
    <property type="component" value="Unassembled WGS sequence"/>
</dbReference>
<feature type="domain" description="Aminotransferase class V" evidence="12">
    <location>
        <begin position="8"/>
        <end position="357"/>
    </location>
</feature>
<dbReference type="UniPathway" id="UPA00135">
    <property type="reaction ID" value="UER00197"/>
</dbReference>
<dbReference type="InterPro" id="IPR015421">
    <property type="entry name" value="PyrdxlP-dep_Trfase_major"/>
</dbReference>
<comment type="subunit">
    <text evidence="11">Homodimer.</text>
</comment>
<dbReference type="GO" id="GO:0006564">
    <property type="term" value="P:L-serine biosynthetic process"/>
    <property type="evidence" value="ECO:0007669"/>
    <property type="project" value="UniProtKB-UniRule"/>
</dbReference>
<comment type="cofactor">
    <cofactor evidence="11">
        <name>pyridoxal 5'-phosphate</name>
        <dbReference type="ChEBI" id="CHEBI:597326"/>
    </cofactor>
    <text evidence="11">Binds 1 pyridoxal phosphate per subunit.</text>
</comment>
<dbReference type="HAMAP" id="MF_00160">
    <property type="entry name" value="SerC_aminotrans_5"/>
    <property type="match status" value="1"/>
</dbReference>
<feature type="modified residue" description="N6-(pyridoxal phosphate)lysine" evidence="11">
    <location>
        <position position="199"/>
    </location>
</feature>
<dbReference type="GO" id="GO:0005737">
    <property type="term" value="C:cytoplasm"/>
    <property type="evidence" value="ECO:0007669"/>
    <property type="project" value="UniProtKB-SubCell"/>
</dbReference>
<keyword evidence="5 11" id="KW-0028">Amino-acid biosynthesis</keyword>
<evidence type="ECO:0000313" key="13">
    <source>
        <dbReference type="EMBL" id="MBN8659736.1"/>
    </source>
</evidence>
<organism evidence="13 14">
    <name type="scientific">Candidatus Obscuribacter phosphatis</name>
    <dbReference type="NCBI Taxonomy" id="1906157"/>
    <lineage>
        <taxon>Bacteria</taxon>
        <taxon>Bacillati</taxon>
        <taxon>Candidatus Melainabacteria</taxon>
        <taxon>Candidatus Obscuribacterales</taxon>
        <taxon>Candidatus Obscuribacteraceae</taxon>
        <taxon>Candidatus Obscuribacter</taxon>
    </lineage>
</organism>
<comment type="catalytic activity">
    <reaction evidence="9 11">
        <text>4-(phosphooxy)-L-threonine + 2-oxoglutarate = (R)-3-hydroxy-2-oxo-4-phosphooxybutanoate + L-glutamate</text>
        <dbReference type="Rhea" id="RHEA:16573"/>
        <dbReference type="ChEBI" id="CHEBI:16810"/>
        <dbReference type="ChEBI" id="CHEBI:29985"/>
        <dbReference type="ChEBI" id="CHEBI:58452"/>
        <dbReference type="ChEBI" id="CHEBI:58538"/>
        <dbReference type="EC" id="2.6.1.52"/>
    </reaction>
</comment>
<dbReference type="PIRSF" id="PIRSF000525">
    <property type="entry name" value="SerC"/>
    <property type="match status" value="1"/>
</dbReference>
<evidence type="ECO:0000256" key="5">
    <source>
        <dbReference type="ARBA" id="ARBA00022605"/>
    </source>
</evidence>
<accession>A0A8J7TL98</accession>
<evidence type="ECO:0000256" key="1">
    <source>
        <dbReference type="ARBA" id="ARBA00003483"/>
    </source>
</evidence>
<comment type="subcellular location">
    <subcellularLocation>
        <location evidence="11">Cytoplasm</location>
    </subcellularLocation>
</comment>
<evidence type="ECO:0000256" key="8">
    <source>
        <dbReference type="ARBA" id="ARBA00023299"/>
    </source>
</evidence>
<feature type="binding site" evidence="11">
    <location>
        <position position="45"/>
    </location>
    <ligand>
        <name>L-glutamate</name>
        <dbReference type="ChEBI" id="CHEBI:29985"/>
    </ligand>
</feature>
<evidence type="ECO:0000256" key="4">
    <source>
        <dbReference type="ARBA" id="ARBA00022576"/>
    </source>
</evidence>
<dbReference type="NCBIfam" id="NF003764">
    <property type="entry name" value="PRK05355.1"/>
    <property type="match status" value="1"/>
</dbReference>
<dbReference type="FunFam" id="3.40.640.10:FF:000010">
    <property type="entry name" value="Phosphoserine aminotransferase"/>
    <property type="match status" value="1"/>
</dbReference>
<evidence type="ECO:0000256" key="6">
    <source>
        <dbReference type="ARBA" id="ARBA00022679"/>
    </source>
</evidence>
<evidence type="ECO:0000256" key="10">
    <source>
        <dbReference type="ARBA" id="ARBA00049007"/>
    </source>
</evidence>
<evidence type="ECO:0000256" key="3">
    <source>
        <dbReference type="ARBA" id="ARBA00006904"/>
    </source>
</evidence>
<feature type="binding site" evidence="11">
    <location>
        <position position="109"/>
    </location>
    <ligand>
        <name>pyridoxal 5'-phosphate</name>
        <dbReference type="ChEBI" id="CHEBI:597326"/>
    </ligand>
</feature>
<dbReference type="Gene3D" id="3.90.1150.10">
    <property type="entry name" value="Aspartate Aminotransferase, domain 1"/>
    <property type="match status" value="1"/>
</dbReference>
<evidence type="ECO:0000256" key="9">
    <source>
        <dbReference type="ARBA" id="ARBA00047630"/>
    </source>
</evidence>
<feature type="binding site" evidence="11">
    <location>
        <position position="156"/>
    </location>
    <ligand>
        <name>pyridoxal 5'-phosphate</name>
        <dbReference type="ChEBI" id="CHEBI:597326"/>
    </ligand>
</feature>
<keyword evidence="7 11" id="KW-0663">Pyridoxal phosphate</keyword>
<feature type="binding site" evidence="11">
    <location>
        <position position="198"/>
    </location>
    <ligand>
        <name>pyridoxal 5'-phosphate</name>
        <dbReference type="ChEBI" id="CHEBI:597326"/>
    </ligand>
</feature>
<reference evidence="13" key="1">
    <citation type="submission" date="2021-02" db="EMBL/GenBank/DDBJ databases">
        <title>Genome-Resolved Metagenomics of a Microbial Community Performing Photosynthetic Biological Nutrient Removal.</title>
        <authorList>
            <person name="Mcdaniel E.A."/>
        </authorList>
    </citation>
    <scope>NUCLEOTIDE SEQUENCE</scope>
    <source>
        <strain evidence="13">UWPOB_OBS1</strain>
    </source>
</reference>
<dbReference type="EMBL" id="JAFLCK010000005">
    <property type="protein sequence ID" value="MBN8659736.1"/>
    <property type="molecule type" value="Genomic_DNA"/>
</dbReference>
<comment type="similarity">
    <text evidence="3 11">Belongs to the class-V pyridoxal-phosphate-dependent aminotransferase family. SerC subfamily.</text>
</comment>
<feature type="binding site" evidence="11">
    <location>
        <begin position="240"/>
        <end position="241"/>
    </location>
    <ligand>
        <name>pyridoxal 5'-phosphate</name>
        <dbReference type="ChEBI" id="CHEBI:597326"/>
    </ligand>
</feature>
<keyword evidence="11" id="KW-0963">Cytoplasm</keyword>
<dbReference type="PANTHER" id="PTHR43247:SF1">
    <property type="entry name" value="PHOSPHOSERINE AMINOTRANSFERASE"/>
    <property type="match status" value="1"/>
</dbReference>
<dbReference type="AlphaFoldDB" id="A0A8J7TL98"/>
<comment type="caution">
    <text evidence="13">The sequence shown here is derived from an EMBL/GenBank/DDBJ whole genome shotgun (WGS) entry which is preliminary data.</text>
</comment>
<protein>
    <recommendedName>
        <fullName evidence="11">Phosphoserine aminotransferase</fullName>
        <ecNumber evidence="11">2.6.1.52</ecNumber>
    </recommendedName>
    <alternativeName>
        <fullName evidence="11">Phosphohydroxythreonine aminotransferase</fullName>
        <shortName evidence="11">PSAT</shortName>
    </alternativeName>
</protein>
<comment type="pathway">
    <text evidence="11">Cofactor biosynthesis; pyridoxine 5'-phosphate biosynthesis; pyridoxine 5'-phosphate from D-erythrose 4-phosphate: step 3/5.</text>
</comment>
<dbReference type="SUPFAM" id="SSF53383">
    <property type="entry name" value="PLP-dependent transferases"/>
    <property type="match status" value="1"/>
</dbReference>
<keyword evidence="11" id="KW-0664">Pyridoxine biosynthesis</keyword>
<feature type="binding site" evidence="11">
    <location>
        <begin position="79"/>
        <end position="80"/>
    </location>
    <ligand>
        <name>pyridoxal 5'-phosphate</name>
        <dbReference type="ChEBI" id="CHEBI:597326"/>
    </ligand>
</feature>
<comment type="catalytic activity">
    <reaction evidence="10 11">
        <text>O-phospho-L-serine + 2-oxoglutarate = 3-phosphooxypyruvate + L-glutamate</text>
        <dbReference type="Rhea" id="RHEA:14329"/>
        <dbReference type="ChEBI" id="CHEBI:16810"/>
        <dbReference type="ChEBI" id="CHEBI:18110"/>
        <dbReference type="ChEBI" id="CHEBI:29985"/>
        <dbReference type="ChEBI" id="CHEBI:57524"/>
        <dbReference type="EC" id="2.6.1.52"/>
    </reaction>
</comment>
<comment type="pathway">
    <text evidence="2 11">Amino-acid biosynthesis; L-serine biosynthesis; L-serine from 3-phospho-D-glycerate: step 2/3.</text>
</comment>
<evidence type="ECO:0000259" key="12">
    <source>
        <dbReference type="Pfam" id="PF00266"/>
    </source>
</evidence>
<keyword evidence="8 11" id="KW-0718">Serine biosynthesis</keyword>
<feature type="binding site" evidence="11">
    <location>
        <position position="175"/>
    </location>
    <ligand>
        <name>pyridoxal 5'-phosphate</name>
        <dbReference type="ChEBI" id="CHEBI:597326"/>
    </ligand>
</feature>
<dbReference type="InterPro" id="IPR000192">
    <property type="entry name" value="Aminotrans_V_dom"/>
</dbReference>
<dbReference type="InterPro" id="IPR022278">
    <property type="entry name" value="Pser_aminoTfrase"/>
</dbReference>
<dbReference type="GO" id="GO:0004648">
    <property type="term" value="F:O-phospho-L-serine:2-oxoglutarate aminotransferase activity"/>
    <property type="evidence" value="ECO:0007669"/>
    <property type="project" value="UniProtKB-UniRule"/>
</dbReference>
<name>A0A8J7TL98_9BACT</name>
<proteinExistence type="inferred from homology"/>
<dbReference type="UniPathway" id="UPA00244">
    <property type="reaction ID" value="UER00311"/>
</dbReference>
<dbReference type="GO" id="GO:0030170">
    <property type="term" value="F:pyridoxal phosphate binding"/>
    <property type="evidence" value="ECO:0007669"/>
    <property type="project" value="UniProtKB-UniRule"/>
</dbReference>